<evidence type="ECO:0000313" key="2">
    <source>
        <dbReference type="Proteomes" id="UP000823630"/>
    </source>
</evidence>
<sequence length="126" mass="13509">MNFTNPEIEFAPKQVNVNIDAQNKISGSAKCTSVLWAFNSTPVRQTYGPELQTNDGNIAPDECVAGALYDAMSKSNADIIVAPQYTVAQQGLLCFKNRCLYGTTHVIVSGYAGSITSIKDKATSAK</sequence>
<comment type="caution">
    <text evidence="1">The sequence shown here is derived from an EMBL/GenBank/DDBJ whole genome shotgun (WGS) entry which is preliminary data.</text>
</comment>
<name>A0A9D9GVR1_9PROT</name>
<organism evidence="1 2">
    <name type="scientific">Candidatus Enterousia avistercoris</name>
    <dbReference type="NCBI Taxonomy" id="2840788"/>
    <lineage>
        <taxon>Bacteria</taxon>
        <taxon>Pseudomonadati</taxon>
        <taxon>Pseudomonadota</taxon>
        <taxon>Alphaproteobacteria</taxon>
        <taxon>Candidatus Enterousia</taxon>
    </lineage>
</organism>
<evidence type="ECO:0000313" key="1">
    <source>
        <dbReference type="EMBL" id="MBO8425543.1"/>
    </source>
</evidence>
<dbReference type="EMBL" id="JADINC010000059">
    <property type="protein sequence ID" value="MBO8425543.1"/>
    <property type="molecule type" value="Genomic_DNA"/>
</dbReference>
<accession>A0A9D9GVR1</accession>
<proteinExistence type="predicted"/>
<dbReference type="Proteomes" id="UP000823630">
    <property type="component" value="Unassembled WGS sequence"/>
</dbReference>
<gene>
    <name evidence="1" type="ORF">IAC69_03650</name>
</gene>
<reference evidence="1" key="2">
    <citation type="journal article" date="2021" name="PeerJ">
        <title>Extensive microbial diversity within the chicken gut microbiome revealed by metagenomics and culture.</title>
        <authorList>
            <person name="Gilroy R."/>
            <person name="Ravi A."/>
            <person name="Getino M."/>
            <person name="Pursley I."/>
            <person name="Horton D.L."/>
            <person name="Alikhan N.F."/>
            <person name="Baker D."/>
            <person name="Gharbi K."/>
            <person name="Hall N."/>
            <person name="Watson M."/>
            <person name="Adriaenssens E.M."/>
            <person name="Foster-Nyarko E."/>
            <person name="Jarju S."/>
            <person name="Secka A."/>
            <person name="Antonio M."/>
            <person name="Oren A."/>
            <person name="Chaudhuri R.R."/>
            <person name="La Ragione R."/>
            <person name="Hildebrand F."/>
            <person name="Pallen M.J."/>
        </authorList>
    </citation>
    <scope>NUCLEOTIDE SEQUENCE</scope>
    <source>
        <strain evidence="1">8207</strain>
    </source>
</reference>
<protein>
    <submittedName>
        <fullName evidence="1">Uncharacterized protein</fullName>
    </submittedName>
</protein>
<dbReference type="AlphaFoldDB" id="A0A9D9GVR1"/>
<reference evidence="1" key="1">
    <citation type="submission" date="2020-10" db="EMBL/GenBank/DDBJ databases">
        <authorList>
            <person name="Gilroy R."/>
        </authorList>
    </citation>
    <scope>NUCLEOTIDE SEQUENCE</scope>
    <source>
        <strain evidence="1">8207</strain>
    </source>
</reference>